<dbReference type="Proteomes" id="UP000807469">
    <property type="component" value="Unassembled WGS sequence"/>
</dbReference>
<comment type="cofactor">
    <cofactor evidence="1">
        <name>heme b</name>
        <dbReference type="ChEBI" id="CHEBI:60344"/>
    </cofactor>
</comment>
<evidence type="ECO:0000313" key="9">
    <source>
        <dbReference type="EMBL" id="KAF9482884.1"/>
    </source>
</evidence>
<comment type="similarity">
    <text evidence="7">Belongs to the chloroperoxidase family.</text>
</comment>
<dbReference type="PROSITE" id="PS51405">
    <property type="entry name" value="HEME_HALOPEROXIDASE"/>
    <property type="match status" value="1"/>
</dbReference>
<keyword evidence="4" id="KW-0479">Metal-binding</keyword>
<dbReference type="InterPro" id="IPR000028">
    <property type="entry name" value="Chloroperoxidase"/>
</dbReference>
<dbReference type="PANTHER" id="PTHR33577:SF16">
    <property type="entry name" value="HEME HALOPEROXIDASE FAMILY PROFILE DOMAIN-CONTAINING PROTEIN"/>
    <property type="match status" value="1"/>
</dbReference>
<keyword evidence="2" id="KW-0575">Peroxidase</keyword>
<evidence type="ECO:0000256" key="1">
    <source>
        <dbReference type="ARBA" id="ARBA00001970"/>
    </source>
</evidence>
<dbReference type="EMBL" id="MU155160">
    <property type="protein sequence ID" value="KAF9482884.1"/>
    <property type="molecule type" value="Genomic_DNA"/>
</dbReference>
<evidence type="ECO:0000256" key="3">
    <source>
        <dbReference type="ARBA" id="ARBA00022617"/>
    </source>
</evidence>
<comment type="caution">
    <text evidence="9">The sequence shown here is derived from an EMBL/GenBank/DDBJ whole genome shotgun (WGS) entry which is preliminary data.</text>
</comment>
<dbReference type="SUPFAM" id="SSF47571">
    <property type="entry name" value="Cloroperoxidase"/>
    <property type="match status" value="1"/>
</dbReference>
<dbReference type="AlphaFoldDB" id="A0A9P5Z878"/>
<evidence type="ECO:0000256" key="2">
    <source>
        <dbReference type="ARBA" id="ARBA00022559"/>
    </source>
</evidence>
<evidence type="ECO:0000256" key="7">
    <source>
        <dbReference type="ARBA" id="ARBA00025795"/>
    </source>
</evidence>
<dbReference type="Gene3D" id="1.10.489.10">
    <property type="entry name" value="Chloroperoxidase-like"/>
    <property type="match status" value="1"/>
</dbReference>
<dbReference type="InterPro" id="IPR036851">
    <property type="entry name" value="Chloroperoxidase-like_sf"/>
</dbReference>
<proteinExistence type="inferred from homology"/>
<dbReference type="OrthoDB" id="407298at2759"/>
<gene>
    <name evidence="9" type="ORF">BDN70DRAFT_929688</name>
</gene>
<reference evidence="9" key="1">
    <citation type="submission" date="2020-11" db="EMBL/GenBank/DDBJ databases">
        <authorList>
            <consortium name="DOE Joint Genome Institute"/>
            <person name="Ahrendt S."/>
            <person name="Riley R."/>
            <person name="Andreopoulos W."/>
            <person name="Labutti K."/>
            <person name="Pangilinan J."/>
            <person name="Ruiz-Duenas F.J."/>
            <person name="Barrasa J.M."/>
            <person name="Sanchez-Garcia M."/>
            <person name="Camarero S."/>
            <person name="Miyauchi S."/>
            <person name="Serrano A."/>
            <person name="Linde D."/>
            <person name="Babiker R."/>
            <person name="Drula E."/>
            <person name="Ayuso-Fernandez I."/>
            <person name="Pacheco R."/>
            <person name="Padilla G."/>
            <person name="Ferreira P."/>
            <person name="Barriuso J."/>
            <person name="Kellner H."/>
            <person name="Castanera R."/>
            <person name="Alfaro M."/>
            <person name="Ramirez L."/>
            <person name="Pisabarro A.G."/>
            <person name="Kuo A."/>
            <person name="Tritt A."/>
            <person name="Lipzen A."/>
            <person name="He G."/>
            <person name="Yan M."/>
            <person name="Ng V."/>
            <person name="Cullen D."/>
            <person name="Martin F."/>
            <person name="Rosso M.-N."/>
            <person name="Henrissat B."/>
            <person name="Hibbett D."/>
            <person name="Martinez A.T."/>
            <person name="Grigoriev I.V."/>
        </authorList>
    </citation>
    <scope>NUCLEOTIDE SEQUENCE</scope>
    <source>
        <strain evidence="9">CIRM-BRFM 674</strain>
    </source>
</reference>
<sequence>MRWSKSIRGLWIGYVQKLKNLSSWTLFIPTLQIRTPIQPPGFLKNSDAVLINDYLHPWRQTGKDDIGGPCPGLNTLASRGWLPRNDIASPAQIVNAVQEGVDIGNDLAIYATYVSHLIDGNLFTEFLSIGGKAPKTRSNLPAPAIVWAEHP</sequence>
<keyword evidence="3" id="KW-0349">Heme</keyword>
<dbReference type="PANTHER" id="PTHR33577">
    <property type="entry name" value="STERIGMATOCYSTIN BIOSYNTHESIS PEROXIDASE STCC-RELATED"/>
    <property type="match status" value="1"/>
</dbReference>
<evidence type="ECO:0000256" key="5">
    <source>
        <dbReference type="ARBA" id="ARBA00023002"/>
    </source>
</evidence>
<keyword evidence="10" id="KW-1185">Reference proteome</keyword>
<evidence type="ECO:0000256" key="6">
    <source>
        <dbReference type="ARBA" id="ARBA00023004"/>
    </source>
</evidence>
<accession>A0A9P5Z878</accession>
<protein>
    <recommendedName>
        <fullName evidence="8">Heme haloperoxidase family profile domain-containing protein</fullName>
    </recommendedName>
</protein>
<feature type="domain" description="Heme haloperoxidase family profile" evidence="8">
    <location>
        <begin position="54"/>
        <end position="151"/>
    </location>
</feature>
<name>A0A9P5Z878_9AGAR</name>
<evidence type="ECO:0000313" key="10">
    <source>
        <dbReference type="Proteomes" id="UP000807469"/>
    </source>
</evidence>
<organism evidence="9 10">
    <name type="scientific">Pholiota conissans</name>
    <dbReference type="NCBI Taxonomy" id="109636"/>
    <lineage>
        <taxon>Eukaryota</taxon>
        <taxon>Fungi</taxon>
        <taxon>Dikarya</taxon>
        <taxon>Basidiomycota</taxon>
        <taxon>Agaricomycotina</taxon>
        <taxon>Agaricomycetes</taxon>
        <taxon>Agaricomycetidae</taxon>
        <taxon>Agaricales</taxon>
        <taxon>Agaricineae</taxon>
        <taxon>Strophariaceae</taxon>
        <taxon>Pholiota</taxon>
    </lineage>
</organism>
<keyword evidence="6" id="KW-0408">Iron</keyword>
<dbReference type="Pfam" id="PF01328">
    <property type="entry name" value="Peroxidase_2"/>
    <property type="match status" value="1"/>
</dbReference>
<dbReference type="GO" id="GO:0046872">
    <property type="term" value="F:metal ion binding"/>
    <property type="evidence" value="ECO:0007669"/>
    <property type="project" value="UniProtKB-KW"/>
</dbReference>
<evidence type="ECO:0000256" key="4">
    <source>
        <dbReference type="ARBA" id="ARBA00022723"/>
    </source>
</evidence>
<keyword evidence="5" id="KW-0560">Oxidoreductase</keyword>
<dbReference type="GO" id="GO:0004601">
    <property type="term" value="F:peroxidase activity"/>
    <property type="evidence" value="ECO:0007669"/>
    <property type="project" value="UniProtKB-KW"/>
</dbReference>
<evidence type="ECO:0000259" key="8">
    <source>
        <dbReference type="PROSITE" id="PS51405"/>
    </source>
</evidence>